<evidence type="ECO:0000256" key="8">
    <source>
        <dbReference type="ARBA" id="ARBA00023128"/>
    </source>
</evidence>
<dbReference type="EMBL" id="KT175739">
    <property type="protein sequence ID" value="AKT93825.1"/>
    <property type="molecule type" value="Genomic_DNA"/>
</dbReference>
<gene>
    <name evidence="12" type="primary">nad7</name>
</gene>
<dbReference type="PROSITE" id="PS00535">
    <property type="entry name" value="COMPLEX1_49K"/>
    <property type="match status" value="1"/>
</dbReference>
<dbReference type="GO" id="GO:0016651">
    <property type="term" value="F:oxidoreductase activity, acting on NAD(P)H"/>
    <property type="evidence" value="ECO:0007669"/>
    <property type="project" value="InterPro"/>
</dbReference>
<evidence type="ECO:0000256" key="4">
    <source>
        <dbReference type="ARBA" id="ARBA00022448"/>
    </source>
</evidence>
<dbReference type="Gene3D" id="1.10.645.10">
    <property type="entry name" value="Cytochrome-c3 Hydrogenase, chain B"/>
    <property type="match status" value="1"/>
</dbReference>
<evidence type="ECO:0000256" key="2">
    <source>
        <dbReference type="ARBA" id="ARBA00005769"/>
    </source>
</evidence>
<dbReference type="NCBIfam" id="TIGR01962">
    <property type="entry name" value="NuoD"/>
    <property type="match status" value="1"/>
</dbReference>
<evidence type="ECO:0000313" key="12">
    <source>
        <dbReference type="EMBL" id="AKT93825.1"/>
    </source>
</evidence>
<dbReference type="SUPFAM" id="SSF56762">
    <property type="entry name" value="HydB/Nqo4-like"/>
    <property type="match status" value="1"/>
</dbReference>
<evidence type="ECO:0000256" key="1">
    <source>
        <dbReference type="ARBA" id="ARBA00004173"/>
    </source>
</evidence>
<dbReference type="InterPro" id="IPR022885">
    <property type="entry name" value="NDH1_su_D/H"/>
</dbReference>
<dbReference type="PANTHER" id="PTHR11993">
    <property type="entry name" value="NADH-UBIQUINONE OXIDOREDUCTASE 49 KDA SUBUNIT"/>
    <property type="match status" value="1"/>
</dbReference>
<evidence type="ECO:0000259" key="10">
    <source>
        <dbReference type="Pfam" id="PF00346"/>
    </source>
</evidence>
<evidence type="ECO:0000256" key="6">
    <source>
        <dbReference type="ARBA" id="ARBA00022982"/>
    </source>
</evidence>
<proteinExistence type="inferred from homology"/>
<organism evidence="12">
    <name type="scientific">Balamuthia mandrillaris</name>
    <dbReference type="NCBI Taxonomy" id="66527"/>
    <lineage>
        <taxon>Eukaryota</taxon>
        <taxon>Amoebozoa</taxon>
        <taxon>Discosea</taxon>
        <taxon>Longamoebia</taxon>
        <taxon>Centramoebida</taxon>
        <taxon>Balamuthiidae</taxon>
        <taxon>Balamuthia</taxon>
    </lineage>
</organism>
<evidence type="ECO:0000256" key="3">
    <source>
        <dbReference type="ARBA" id="ARBA00015533"/>
    </source>
</evidence>
<keyword evidence="6" id="KW-0249">Electron transport</keyword>
<feature type="domain" description="NADH-quinone oxidoreductase subunit D" evidence="10">
    <location>
        <begin position="133"/>
        <end position="403"/>
    </location>
</feature>
<dbReference type="NCBIfam" id="NF004739">
    <property type="entry name" value="PRK06075.1"/>
    <property type="match status" value="1"/>
</dbReference>
<keyword evidence="4 9" id="KW-0813">Transport</keyword>
<dbReference type="PANTHER" id="PTHR11993:SF10">
    <property type="entry name" value="NADH DEHYDROGENASE [UBIQUINONE] IRON-SULFUR PROTEIN 2, MITOCHONDRIAL"/>
    <property type="match status" value="1"/>
</dbReference>
<dbReference type="GO" id="GO:0005739">
    <property type="term" value="C:mitochondrion"/>
    <property type="evidence" value="ECO:0007669"/>
    <property type="project" value="UniProtKB-SubCell"/>
</dbReference>
<protein>
    <recommendedName>
        <fullName evidence="3">NADH-ubiquinone oxidoreductase 49 kDa subunit</fullName>
    </recommendedName>
</protein>
<dbReference type="GO" id="GO:0051287">
    <property type="term" value="F:NAD binding"/>
    <property type="evidence" value="ECO:0007669"/>
    <property type="project" value="InterPro"/>
</dbReference>
<dbReference type="GO" id="GO:0006120">
    <property type="term" value="P:mitochondrial electron transport, NADH to ubiquinone"/>
    <property type="evidence" value="ECO:0007669"/>
    <property type="project" value="TreeGrafter"/>
</dbReference>
<evidence type="ECO:0000256" key="9">
    <source>
        <dbReference type="RuleBase" id="RU003685"/>
    </source>
</evidence>
<reference evidence="12" key="1">
    <citation type="journal article" date="2015" name="Genome Med.">
        <title>Clinical metagenomic identification of Balamuthia mandrillaris encephalitis and assembly of the draft genome: the continuing case for reference genome sequencing.</title>
        <authorList>
            <person name="Greninger A.L."/>
            <person name="Messacar K."/>
            <person name="Dunnebacke T."/>
            <person name="Naccache S.N."/>
            <person name="Federman S."/>
            <person name="Bouquet J."/>
            <person name="Mirsky D."/>
            <person name="Nomura Y."/>
            <person name="Yagi S."/>
            <person name="Glaser C."/>
            <person name="Vollmer M."/>
            <person name="Press C.A."/>
            <person name="Klenschmidt-DeMasters B.K."/>
            <person name="Dominguez S.R."/>
            <person name="Chiu C.Y."/>
        </authorList>
    </citation>
    <scope>NUCLEOTIDE SEQUENCE</scope>
    <source>
        <strain evidence="12">GAM-19</strain>
        <strain evidence="11">V188</strain>
    </source>
</reference>
<dbReference type="AlphaFoldDB" id="A0A0K1HNT2"/>
<dbReference type="InterPro" id="IPR001135">
    <property type="entry name" value="NADH_Q_OxRdtase_suD"/>
</dbReference>
<sequence length="403" mass="46515">MGIRKNLIMHVSEWKKIQYFSMNFGPQHPAAHGVLRLVLELDGELVKRADPHIGLLHRGTEKLIEYKSYIQALPYFDRLDYVSMMAQEYAYSLAVEQLLNIQVPLRAQYIRVMFSELTRLLNHLLALTTHALDVGALTPFLWGFEEREKLMEFYERVSGARMHAFYVRPGGVSYDLPLGLLQDIYNFITKFSYRLDEIEELLTNNRIWKQRLVGVGVVSKADALNWGFTGVMLRGSGVAWDLRKQNTYDIYKDLEFNVPVGVKGDCYTRYLLRVFEMRESLSVIHQCLNSVPQGLYKLADNKLVPPFRSFMKFSMESLIHHFKYYSESFSVPENAGYVSVEAPKGEFGVFLYSDGTNRPYRCKIRAPGFFHLQGLDFMAHNHMVADVVTIIGTQDIVFGEVDR</sequence>
<dbReference type="InterPro" id="IPR029014">
    <property type="entry name" value="NiFe-Hase_large"/>
</dbReference>
<keyword evidence="7 9" id="KW-0520">NAD</keyword>
<dbReference type="InterPro" id="IPR014029">
    <property type="entry name" value="NADH_UbQ_OxRdtase_49kDa_CS"/>
</dbReference>
<keyword evidence="8 12" id="KW-0496">Mitochondrion</keyword>
<dbReference type="EMBL" id="KT175738">
    <property type="protein sequence ID" value="AKT93773.1"/>
    <property type="molecule type" value="Genomic_DNA"/>
</dbReference>
<dbReference type="GO" id="GO:0048038">
    <property type="term" value="F:quinone binding"/>
    <property type="evidence" value="ECO:0007669"/>
    <property type="project" value="InterPro"/>
</dbReference>
<dbReference type="FunFam" id="1.10.645.10:FF:000005">
    <property type="entry name" value="NADH-quinone oxidoreductase subunit D"/>
    <property type="match status" value="1"/>
</dbReference>
<accession>A0A0K1HNT2</accession>
<comment type="subcellular location">
    <subcellularLocation>
        <location evidence="1">Mitochondrion</location>
    </subcellularLocation>
</comment>
<name>A0A0K1HNT2_9EUKA</name>
<comment type="similarity">
    <text evidence="2 9">Belongs to the complex I 49 kDa subunit family.</text>
</comment>
<dbReference type="Pfam" id="PF00346">
    <property type="entry name" value="Complex1_49kDa"/>
    <property type="match status" value="1"/>
</dbReference>
<evidence type="ECO:0000256" key="5">
    <source>
        <dbReference type="ARBA" id="ARBA00022967"/>
    </source>
</evidence>
<evidence type="ECO:0000313" key="11">
    <source>
        <dbReference type="EMBL" id="AKT93773.1"/>
    </source>
</evidence>
<evidence type="ECO:0000256" key="7">
    <source>
        <dbReference type="ARBA" id="ARBA00023027"/>
    </source>
</evidence>
<geneLocation type="mitochondrion" evidence="12"/>
<dbReference type="HAMAP" id="MF_01358">
    <property type="entry name" value="NDH1_NuoD"/>
    <property type="match status" value="1"/>
</dbReference>
<keyword evidence="5 9" id="KW-1278">Translocase</keyword>